<dbReference type="InterPro" id="IPR029055">
    <property type="entry name" value="Ntn_hydrolases_N"/>
</dbReference>
<dbReference type="Proteomes" id="UP001604336">
    <property type="component" value="Unassembled WGS sequence"/>
</dbReference>
<proteinExistence type="predicted"/>
<dbReference type="AlphaFoldDB" id="A0ABD1UH81"/>
<accession>A0ABD1UH81</accession>
<reference evidence="3" key="1">
    <citation type="submission" date="2024-07" db="EMBL/GenBank/DDBJ databases">
        <title>Two chromosome-level genome assemblies of Korean endemic species Abeliophyllum distichum and Forsythia ovata (Oleaceae).</title>
        <authorList>
            <person name="Jang H."/>
        </authorList>
    </citation>
    <scope>NUCLEOTIDE SEQUENCE [LARGE SCALE GENOMIC DNA]</scope>
</reference>
<gene>
    <name evidence="2" type="ORF">Adt_08979</name>
</gene>
<name>A0ABD1UH81_9LAMI</name>
<dbReference type="Gene3D" id="3.60.20.10">
    <property type="entry name" value="Glutamine Phosphoribosylpyrophosphate, subunit 1, domain 1"/>
    <property type="match status" value="1"/>
</dbReference>
<evidence type="ECO:0000259" key="1">
    <source>
        <dbReference type="SMART" id="SM01172"/>
    </source>
</evidence>
<dbReference type="Pfam" id="PF12481">
    <property type="entry name" value="DUF3700"/>
    <property type="match status" value="1"/>
</dbReference>
<keyword evidence="3" id="KW-1185">Reference proteome</keyword>
<protein>
    <submittedName>
        <fullName evidence="2">Aluminum induced protein with YGL and LRDR motif</fullName>
    </submittedName>
</protein>
<evidence type="ECO:0000313" key="2">
    <source>
        <dbReference type="EMBL" id="KAL2523925.1"/>
    </source>
</evidence>
<dbReference type="EMBL" id="JBFOLK010000003">
    <property type="protein sequence ID" value="KAL2523925.1"/>
    <property type="molecule type" value="Genomic_DNA"/>
</dbReference>
<dbReference type="InterPro" id="IPR044828">
    <property type="entry name" value="TSJT1-like"/>
</dbReference>
<sequence>MLAIFKNGLVNPPQELNSPASPQGSVSPKNPEEILKGFLSDACNGFSIGFGDKALLAYAPPEPSFKAHQRLFCGVNDTYCIFWGSLNNLCTLNRQYGLSKGGNEAMFVIEAYRTLRDRGPYPAHQVLKDLEGSFGFVIYDHKAETVFTALGADDALKLFWGIAVDGSVMISDNVDLVKASCRKSFAPFPPGCMYHSERGLMSFEHPMNKMKAMPRIDSEGAMCGANFMVDSYSKVNSMPRVGSEANWATWGQQGLMIYNYRC</sequence>
<feature type="domain" description="DUF3700" evidence="1">
    <location>
        <begin position="2"/>
        <end position="229"/>
    </location>
</feature>
<dbReference type="SUPFAM" id="SSF56235">
    <property type="entry name" value="N-terminal nucleophile aminohydrolases (Ntn hydrolases)"/>
    <property type="match status" value="1"/>
</dbReference>
<dbReference type="PANTHER" id="PTHR45952:SF6">
    <property type="entry name" value="STEM-SPECIFIC PROTEIN TSJT1-LIKE"/>
    <property type="match status" value="1"/>
</dbReference>
<organism evidence="2 3">
    <name type="scientific">Abeliophyllum distichum</name>
    <dbReference type="NCBI Taxonomy" id="126358"/>
    <lineage>
        <taxon>Eukaryota</taxon>
        <taxon>Viridiplantae</taxon>
        <taxon>Streptophyta</taxon>
        <taxon>Embryophyta</taxon>
        <taxon>Tracheophyta</taxon>
        <taxon>Spermatophyta</taxon>
        <taxon>Magnoliopsida</taxon>
        <taxon>eudicotyledons</taxon>
        <taxon>Gunneridae</taxon>
        <taxon>Pentapetalae</taxon>
        <taxon>asterids</taxon>
        <taxon>lamiids</taxon>
        <taxon>Lamiales</taxon>
        <taxon>Oleaceae</taxon>
        <taxon>Forsythieae</taxon>
        <taxon>Abeliophyllum</taxon>
    </lineage>
</organism>
<dbReference type="SMART" id="SM01172">
    <property type="entry name" value="DUF3700"/>
    <property type="match status" value="1"/>
</dbReference>
<dbReference type="InterPro" id="IPR024286">
    <property type="entry name" value="DUF3700"/>
</dbReference>
<comment type="caution">
    <text evidence="2">The sequence shown here is derived from an EMBL/GenBank/DDBJ whole genome shotgun (WGS) entry which is preliminary data.</text>
</comment>
<dbReference type="PANTHER" id="PTHR45952">
    <property type="entry name" value="ALUMINUM INDUCED PROTEIN WITH YGL AND LRDR MOTIFS"/>
    <property type="match status" value="1"/>
</dbReference>
<evidence type="ECO:0000313" key="3">
    <source>
        <dbReference type="Proteomes" id="UP001604336"/>
    </source>
</evidence>